<accession>A0ABV6QWW0</accession>
<name>A0ABV6QWW0_9ACTN</name>
<reference evidence="3 4" key="1">
    <citation type="submission" date="2024-09" db="EMBL/GenBank/DDBJ databases">
        <authorList>
            <person name="Sun Q."/>
            <person name="Mori K."/>
        </authorList>
    </citation>
    <scope>NUCLEOTIDE SEQUENCE [LARGE SCALE GENOMIC DNA]</scope>
    <source>
        <strain evidence="3 4">CGMCC 1.15906</strain>
    </source>
</reference>
<dbReference type="Gene3D" id="2.50.20.10">
    <property type="entry name" value="Lipoprotein localisation LolA/LolB/LppX"/>
    <property type="match status" value="1"/>
</dbReference>
<organism evidence="3 4">
    <name type="scientific">Kribbella deserti</name>
    <dbReference type="NCBI Taxonomy" id="1926257"/>
    <lineage>
        <taxon>Bacteria</taxon>
        <taxon>Bacillati</taxon>
        <taxon>Actinomycetota</taxon>
        <taxon>Actinomycetes</taxon>
        <taxon>Propionibacteriales</taxon>
        <taxon>Kribbellaceae</taxon>
        <taxon>Kribbella</taxon>
    </lineage>
</organism>
<dbReference type="Proteomes" id="UP001589890">
    <property type="component" value="Unassembled WGS sequence"/>
</dbReference>
<keyword evidence="1" id="KW-0732">Signal</keyword>
<dbReference type="Gene3D" id="3.30.200.100">
    <property type="entry name" value="MucB/RseB, C-terminal domain"/>
    <property type="match status" value="1"/>
</dbReference>
<feature type="signal peptide" evidence="1">
    <location>
        <begin position="1"/>
        <end position="31"/>
    </location>
</feature>
<gene>
    <name evidence="3" type="ORF">ACFFGN_34000</name>
</gene>
<dbReference type="InterPro" id="IPR033434">
    <property type="entry name" value="MucB/RseB_N"/>
</dbReference>
<dbReference type="RefSeq" id="WP_380056659.1">
    <property type="nucleotide sequence ID" value="NZ_JBHLTC010000041.1"/>
</dbReference>
<feature type="chain" id="PRO_5045808907" evidence="1">
    <location>
        <begin position="32"/>
        <end position="365"/>
    </location>
</feature>
<evidence type="ECO:0000259" key="2">
    <source>
        <dbReference type="Pfam" id="PF03888"/>
    </source>
</evidence>
<comment type="caution">
    <text evidence="3">The sequence shown here is derived from an EMBL/GenBank/DDBJ whole genome shotgun (WGS) entry which is preliminary data.</text>
</comment>
<evidence type="ECO:0000313" key="4">
    <source>
        <dbReference type="Proteomes" id="UP001589890"/>
    </source>
</evidence>
<dbReference type="Pfam" id="PF03888">
    <property type="entry name" value="MucB_RseB"/>
    <property type="match status" value="1"/>
</dbReference>
<protein>
    <submittedName>
        <fullName evidence="3">Sigma-E factor regulatory protein RseB domain-containing protein</fullName>
    </submittedName>
</protein>
<dbReference type="EMBL" id="JBHLTC010000041">
    <property type="protein sequence ID" value="MFC0629128.1"/>
    <property type="molecule type" value="Genomic_DNA"/>
</dbReference>
<evidence type="ECO:0000256" key="1">
    <source>
        <dbReference type="SAM" id="SignalP"/>
    </source>
</evidence>
<evidence type="ECO:0000313" key="3">
    <source>
        <dbReference type="EMBL" id="MFC0629128.1"/>
    </source>
</evidence>
<proteinExistence type="predicted"/>
<keyword evidence="4" id="KW-1185">Reference proteome</keyword>
<dbReference type="InterPro" id="IPR038484">
    <property type="entry name" value="MucB/RseB_C_sf"/>
</dbReference>
<feature type="domain" description="MucB/RseB N-terminal" evidence="2">
    <location>
        <begin position="121"/>
        <end position="198"/>
    </location>
</feature>
<sequence>MATSTKSLQRVAVLVGTALLSFGLPVPHAQAESPPPADRADSPSAITWLERAASAPDRVSFHATQQVTSWGPQGASSAVLDVVHAAQQGSQITVLGTGESDGVKAFIQRTEHSLGPTVDGGPLSLLQATYQLVLAGETSTIGRSAVLVEARRDDQTLAARFWIDKVTGLLLQRQLFTVDGTKVVRATVFTALDVGPKQEFISHLPPMLPEGGESALGKHEAGRLRSEGWNCADQLPASLRLYDVHTDQASGSIQFAYSDGLFNVSVFEQRGALDPAALTGYTAATTHEGAPVYLRYGMPSYAVWESNGIVYTLVGDIPFDVMDQVVAAFPHELPEQPRALDRMGKGLAKMALWLTPMGALSSKLG</sequence>